<dbReference type="VEuPathDB" id="FungiDB:MMYC01_204038"/>
<feature type="region of interest" description="Disordered" evidence="1">
    <location>
        <begin position="264"/>
        <end position="289"/>
    </location>
</feature>
<organism evidence="2 3">
    <name type="scientific">Madurella mycetomatis</name>
    <dbReference type="NCBI Taxonomy" id="100816"/>
    <lineage>
        <taxon>Eukaryota</taxon>
        <taxon>Fungi</taxon>
        <taxon>Dikarya</taxon>
        <taxon>Ascomycota</taxon>
        <taxon>Pezizomycotina</taxon>
        <taxon>Sordariomycetes</taxon>
        <taxon>Sordariomycetidae</taxon>
        <taxon>Sordariales</taxon>
        <taxon>Sordariales incertae sedis</taxon>
        <taxon>Madurella</taxon>
    </lineage>
</organism>
<protein>
    <recommendedName>
        <fullName evidence="4">Tafazzin</fullName>
    </recommendedName>
</protein>
<keyword evidence="3" id="KW-1185">Reference proteome</keyword>
<feature type="compositionally biased region" description="Low complexity" evidence="1">
    <location>
        <begin position="15"/>
        <end position="32"/>
    </location>
</feature>
<dbReference type="EMBL" id="LCTW02000106">
    <property type="protein sequence ID" value="KXX78830.1"/>
    <property type="molecule type" value="Genomic_DNA"/>
</dbReference>
<comment type="caution">
    <text evidence="2">The sequence shown here is derived from an EMBL/GenBank/DDBJ whole genome shotgun (WGS) entry which is preliminary data.</text>
</comment>
<accession>A0A175W6B5</accession>
<name>A0A175W6B5_9PEZI</name>
<evidence type="ECO:0000313" key="2">
    <source>
        <dbReference type="EMBL" id="KXX78830.1"/>
    </source>
</evidence>
<sequence>MPKKRHQSKYSKPQSTAPASLSSRSSGSSAAAGRTNPHHDDQSHGRGVNQLLADLRRAGLGASGQQQAPDVVRPTVPPAIRQILQLPETPGPRPRRPVRVGPGGARPPPGPAPPQSWLSGPDSAGGGGSQRSPLKAKDYEQRPLPGMNLPGRGSLVDMVLRRLVLDWEWQRSYCRYYLYGLPTHLRVALLAYLVTYTRDGVSLADLRAVLLPPPDIDPSDQDERYPQIPPSIANGTFRHLDLSNSLGRSLRLRELSDLLFPPQPTSAAAPVDSWDSVPDEDHDCGGDNPTPSLPLPLLPNLTHLSLALDPDLAPSSLPSWRHLLSLATHLPNLTHLGLAFWPEPTLTPNARLATVVSPQTGHAVPYGGTGPYSHSLDNDWAEAVLVLRRLSRSLYGLEYMDVTGCASWAPALWATASVVDGVGGEDGGDAVDWAGAWGKIEKVVMYPGYRLREDAGVAETERYWSVIGHARTLERHVRAQREGKGRFFAVDTVKREVGV</sequence>
<proteinExistence type="predicted"/>
<dbReference type="AlphaFoldDB" id="A0A175W6B5"/>
<gene>
    <name evidence="2" type="ORF">MMYC01_204038</name>
</gene>
<evidence type="ECO:0000313" key="3">
    <source>
        <dbReference type="Proteomes" id="UP000078237"/>
    </source>
</evidence>
<feature type="region of interest" description="Disordered" evidence="1">
    <location>
        <begin position="1"/>
        <end position="134"/>
    </location>
</feature>
<dbReference type="STRING" id="100816.A0A175W6B5"/>
<dbReference type="Proteomes" id="UP000078237">
    <property type="component" value="Unassembled WGS sequence"/>
</dbReference>
<evidence type="ECO:0008006" key="4">
    <source>
        <dbReference type="Google" id="ProtNLM"/>
    </source>
</evidence>
<evidence type="ECO:0000256" key="1">
    <source>
        <dbReference type="SAM" id="MobiDB-lite"/>
    </source>
</evidence>
<dbReference type="OrthoDB" id="5278911at2759"/>
<feature type="compositionally biased region" description="Pro residues" evidence="1">
    <location>
        <begin position="105"/>
        <end position="114"/>
    </location>
</feature>
<reference evidence="2 3" key="1">
    <citation type="journal article" date="2016" name="Genome Announc.">
        <title>Genome Sequence of Madurella mycetomatis mm55, Isolated from a Human Mycetoma Case in Sudan.</title>
        <authorList>
            <person name="Smit S."/>
            <person name="Derks M.F."/>
            <person name="Bervoets S."/>
            <person name="Fahal A."/>
            <person name="van Leeuwen W."/>
            <person name="van Belkum A."/>
            <person name="van de Sande W.W."/>
        </authorList>
    </citation>
    <scope>NUCLEOTIDE SEQUENCE [LARGE SCALE GENOMIC DNA]</scope>
    <source>
        <strain evidence="3">mm55</strain>
    </source>
</reference>